<name>A0AA40G9D8_9HYME</name>
<protein>
    <recommendedName>
        <fullName evidence="1">Ig-like domain-containing protein</fullName>
    </recommendedName>
</protein>
<dbReference type="InterPro" id="IPR003598">
    <property type="entry name" value="Ig_sub2"/>
</dbReference>
<keyword evidence="3" id="KW-1185">Reference proteome</keyword>
<gene>
    <name evidence="2" type="ORF">K0M31_014473</name>
</gene>
<sequence length="242" mass="27142">MASRYPNHDLPIPISRYRSPLDDDDDGFRLATARRGSRDLRTVRVTLLAIPMPLERDSAPHLGNPSSGETSSRFDSRFVRFLDGSDVPPHKIVIVDDSGIARNSMVGPKVEGDTLRLYCDVYGGKPAPTVSWHRDDKLVSNKTVTVRNGVTRNELVIKNLGRNDVRSMLTCNATNNNRSIPLSSTVYVDMNLAFRVSRRKIEAKCSDGQLNLKLTSLLNNTRSSIDSQQSEFLLNFQRRKDP</sequence>
<feature type="domain" description="Ig-like" evidence="1">
    <location>
        <begin position="89"/>
        <end position="187"/>
    </location>
</feature>
<dbReference type="Gene3D" id="2.60.40.10">
    <property type="entry name" value="Immunoglobulins"/>
    <property type="match status" value="1"/>
</dbReference>
<dbReference type="SUPFAM" id="SSF48726">
    <property type="entry name" value="Immunoglobulin"/>
    <property type="match status" value="1"/>
</dbReference>
<dbReference type="Proteomes" id="UP001177670">
    <property type="component" value="Unassembled WGS sequence"/>
</dbReference>
<evidence type="ECO:0000259" key="1">
    <source>
        <dbReference type="PROSITE" id="PS50835"/>
    </source>
</evidence>
<evidence type="ECO:0000313" key="3">
    <source>
        <dbReference type="Proteomes" id="UP001177670"/>
    </source>
</evidence>
<evidence type="ECO:0000313" key="2">
    <source>
        <dbReference type="EMBL" id="KAK1133115.1"/>
    </source>
</evidence>
<dbReference type="PANTHER" id="PTHR23278">
    <property type="entry name" value="SIDESTEP PROTEIN"/>
    <property type="match status" value="1"/>
</dbReference>
<proteinExistence type="predicted"/>
<dbReference type="PROSITE" id="PS50835">
    <property type="entry name" value="IG_LIKE"/>
    <property type="match status" value="1"/>
</dbReference>
<dbReference type="EMBL" id="JAHYIQ010000004">
    <property type="protein sequence ID" value="KAK1133115.1"/>
    <property type="molecule type" value="Genomic_DNA"/>
</dbReference>
<dbReference type="SMART" id="SM00408">
    <property type="entry name" value="IGc2"/>
    <property type="match status" value="1"/>
</dbReference>
<dbReference type="AlphaFoldDB" id="A0AA40G9D8"/>
<dbReference type="Pfam" id="PF13927">
    <property type="entry name" value="Ig_3"/>
    <property type="match status" value="1"/>
</dbReference>
<dbReference type="InterPro" id="IPR013783">
    <property type="entry name" value="Ig-like_fold"/>
</dbReference>
<organism evidence="2 3">
    <name type="scientific">Melipona bicolor</name>
    <dbReference type="NCBI Taxonomy" id="60889"/>
    <lineage>
        <taxon>Eukaryota</taxon>
        <taxon>Metazoa</taxon>
        <taxon>Ecdysozoa</taxon>
        <taxon>Arthropoda</taxon>
        <taxon>Hexapoda</taxon>
        <taxon>Insecta</taxon>
        <taxon>Pterygota</taxon>
        <taxon>Neoptera</taxon>
        <taxon>Endopterygota</taxon>
        <taxon>Hymenoptera</taxon>
        <taxon>Apocrita</taxon>
        <taxon>Aculeata</taxon>
        <taxon>Apoidea</taxon>
        <taxon>Anthophila</taxon>
        <taxon>Apidae</taxon>
        <taxon>Melipona</taxon>
    </lineage>
</organism>
<comment type="caution">
    <text evidence="2">The sequence shown here is derived from an EMBL/GenBank/DDBJ whole genome shotgun (WGS) entry which is preliminary data.</text>
</comment>
<dbReference type="PANTHER" id="PTHR23278:SF25">
    <property type="entry name" value="GH14967P"/>
    <property type="match status" value="1"/>
</dbReference>
<reference evidence="2" key="1">
    <citation type="submission" date="2021-10" db="EMBL/GenBank/DDBJ databases">
        <title>Melipona bicolor Genome sequencing and assembly.</title>
        <authorList>
            <person name="Araujo N.S."/>
            <person name="Arias M.C."/>
        </authorList>
    </citation>
    <scope>NUCLEOTIDE SEQUENCE</scope>
    <source>
        <strain evidence="2">USP_2M_L1-L4_2017</strain>
        <tissue evidence="2">Whole body</tissue>
    </source>
</reference>
<accession>A0AA40G9D8</accession>
<dbReference type="InterPro" id="IPR007110">
    <property type="entry name" value="Ig-like_dom"/>
</dbReference>
<dbReference type="InterPro" id="IPR036179">
    <property type="entry name" value="Ig-like_dom_sf"/>
</dbReference>